<dbReference type="NCBIfam" id="TIGR00263">
    <property type="entry name" value="trpB"/>
    <property type="match status" value="1"/>
</dbReference>
<evidence type="ECO:0000256" key="12">
    <source>
        <dbReference type="HAMAP-Rule" id="MF_00133"/>
    </source>
</evidence>
<sequence>MTKGRYGQHGGQYIPETLMNAVIELEEAYEHYKKDPAFNAELNDLLKNYAGRPSLLYYAEKMTSDLGGAKIYLKREDLNHTGSHKINNVLGQVLLAKKMGKTRVIAETGAGQHGVATATAAALMDMECEIFMGKEDTDRQALNVYRMELLGAKVHAVTSGTMTLKDAVNETMREWTSRIIDTHYVLGSVMGPHPFPMMVRDFQSVISREAREQILEREGKLPAAILACVGGGSNAMGMFYHFIEDRDVRLIGCEAAGKGVDTDKHAATIAKGTLGIFHGMKSYFCQDVYGQIAPVYSISAGLDYPGIGPEHAHLHDLGRAEYVPVTDDEAIGAFEYLSRTEGIIPAVESAHAVAYARKLAPSMSADESIIICLSGRGDKDVAAIARYKGVDLHE</sequence>
<dbReference type="CDD" id="cd06446">
    <property type="entry name" value="Trp-synth_B"/>
    <property type="match status" value="1"/>
</dbReference>
<dbReference type="SUPFAM" id="SSF53686">
    <property type="entry name" value="Tryptophan synthase beta subunit-like PLP-dependent enzymes"/>
    <property type="match status" value="1"/>
</dbReference>
<keyword evidence="7 12" id="KW-0822">Tryptophan biosynthesis</keyword>
<accession>A0AAC9W4F1</accession>
<comment type="catalytic activity">
    <reaction evidence="11 12">
        <text>(1S,2R)-1-C-(indol-3-yl)glycerol 3-phosphate + L-serine = D-glyceraldehyde 3-phosphate + L-tryptophan + H2O</text>
        <dbReference type="Rhea" id="RHEA:10532"/>
        <dbReference type="ChEBI" id="CHEBI:15377"/>
        <dbReference type="ChEBI" id="CHEBI:33384"/>
        <dbReference type="ChEBI" id="CHEBI:57912"/>
        <dbReference type="ChEBI" id="CHEBI:58866"/>
        <dbReference type="ChEBI" id="CHEBI:59776"/>
        <dbReference type="EC" id="4.2.1.20"/>
    </reaction>
</comment>
<evidence type="ECO:0000259" key="13">
    <source>
        <dbReference type="Pfam" id="PF00291"/>
    </source>
</evidence>
<evidence type="ECO:0000256" key="5">
    <source>
        <dbReference type="ARBA" id="ARBA00011270"/>
    </source>
</evidence>
<keyword evidence="6 12" id="KW-0028">Amino-acid biosynthesis</keyword>
<dbReference type="PANTHER" id="PTHR48077:SF3">
    <property type="entry name" value="TRYPTOPHAN SYNTHASE"/>
    <property type="match status" value="1"/>
</dbReference>
<evidence type="ECO:0000256" key="2">
    <source>
        <dbReference type="ARBA" id="ARBA00002786"/>
    </source>
</evidence>
<dbReference type="KEGG" id="elim:B2M23_15470"/>
<dbReference type="GO" id="GO:0005737">
    <property type="term" value="C:cytoplasm"/>
    <property type="evidence" value="ECO:0007669"/>
    <property type="project" value="TreeGrafter"/>
</dbReference>
<dbReference type="GO" id="GO:0004834">
    <property type="term" value="F:tryptophan synthase activity"/>
    <property type="evidence" value="ECO:0007669"/>
    <property type="project" value="UniProtKB-UniRule"/>
</dbReference>
<evidence type="ECO:0000313" key="15">
    <source>
        <dbReference type="Proteomes" id="UP000192391"/>
    </source>
</evidence>
<dbReference type="RefSeq" id="WP_038353886.1">
    <property type="nucleotide sequence ID" value="NZ_CP019962.1"/>
</dbReference>
<dbReference type="PROSITE" id="PS00168">
    <property type="entry name" value="TRP_SYNTHASE_BETA"/>
    <property type="match status" value="1"/>
</dbReference>
<dbReference type="EMBL" id="CP019962">
    <property type="protein sequence ID" value="ARD66838.1"/>
    <property type="molecule type" value="Genomic_DNA"/>
</dbReference>
<evidence type="ECO:0000256" key="3">
    <source>
        <dbReference type="ARBA" id="ARBA00004733"/>
    </source>
</evidence>
<dbReference type="InterPro" id="IPR006654">
    <property type="entry name" value="Trp_synth_beta"/>
</dbReference>
<comment type="similarity">
    <text evidence="4 12">Belongs to the TrpB family.</text>
</comment>
<evidence type="ECO:0000256" key="10">
    <source>
        <dbReference type="ARBA" id="ARBA00023239"/>
    </source>
</evidence>
<dbReference type="InterPro" id="IPR036052">
    <property type="entry name" value="TrpB-like_PALP_sf"/>
</dbReference>
<protein>
    <recommendedName>
        <fullName evidence="12">Tryptophan synthase beta chain</fullName>
        <ecNumber evidence="12">4.2.1.20</ecNumber>
    </recommendedName>
</protein>
<dbReference type="FunFam" id="3.40.50.1100:FF:000004">
    <property type="entry name" value="Tryptophan synthase beta chain"/>
    <property type="match status" value="1"/>
</dbReference>
<comment type="function">
    <text evidence="2 12">The beta subunit is responsible for the synthesis of L-tryptophan from indole and L-serine.</text>
</comment>
<dbReference type="InterPro" id="IPR023026">
    <property type="entry name" value="Trp_synth_beta/beta-like"/>
</dbReference>
<dbReference type="InterPro" id="IPR006653">
    <property type="entry name" value="Trp_synth_b_CS"/>
</dbReference>
<gene>
    <name evidence="12" type="primary">trpB</name>
    <name evidence="14" type="ORF">B2M23_15470</name>
</gene>
<evidence type="ECO:0000256" key="8">
    <source>
        <dbReference type="ARBA" id="ARBA00022898"/>
    </source>
</evidence>
<organism evidence="14 15">
    <name type="scientific">Eubacterium limosum</name>
    <dbReference type="NCBI Taxonomy" id="1736"/>
    <lineage>
        <taxon>Bacteria</taxon>
        <taxon>Bacillati</taxon>
        <taxon>Bacillota</taxon>
        <taxon>Clostridia</taxon>
        <taxon>Eubacteriales</taxon>
        <taxon>Eubacteriaceae</taxon>
        <taxon>Eubacterium</taxon>
    </lineage>
</organism>
<comment type="cofactor">
    <cofactor evidence="1 12">
        <name>pyridoxal 5'-phosphate</name>
        <dbReference type="ChEBI" id="CHEBI:597326"/>
    </cofactor>
</comment>
<comment type="subunit">
    <text evidence="5 12">Tetramer of two alpha and two beta chains.</text>
</comment>
<keyword evidence="9 12" id="KW-0057">Aromatic amino acid biosynthesis</keyword>
<evidence type="ECO:0000313" key="14">
    <source>
        <dbReference type="EMBL" id="ARD66838.1"/>
    </source>
</evidence>
<feature type="modified residue" description="N6-(pyridoxal phosphate)lysine" evidence="12">
    <location>
        <position position="85"/>
    </location>
</feature>
<dbReference type="InterPro" id="IPR001926">
    <property type="entry name" value="TrpB-like_PALP"/>
</dbReference>
<proteinExistence type="inferred from homology"/>
<dbReference type="Gene3D" id="3.40.50.1100">
    <property type="match status" value="2"/>
</dbReference>
<dbReference type="FunFam" id="3.40.50.1100:FF:000001">
    <property type="entry name" value="Tryptophan synthase beta chain"/>
    <property type="match status" value="1"/>
</dbReference>
<evidence type="ECO:0000256" key="1">
    <source>
        <dbReference type="ARBA" id="ARBA00001933"/>
    </source>
</evidence>
<evidence type="ECO:0000256" key="6">
    <source>
        <dbReference type="ARBA" id="ARBA00022605"/>
    </source>
</evidence>
<dbReference type="Pfam" id="PF00291">
    <property type="entry name" value="PALP"/>
    <property type="match status" value="1"/>
</dbReference>
<evidence type="ECO:0000256" key="11">
    <source>
        <dbReference type="ARBA" id="ARBA00049047"/>
    </source>
</evidence>
<dbReference type="PANTHER" id="PTHR48077">
    <property type="entry name" value="TRYPTOPHAN SYNTHASE-RELATED"/>
    <property type="match status" value="1"/>
</dbReference>
<dbReference type="PIRSF" id="PIRSF001413">
    <property type="entry name" value="Trp_syn_beta"/>
    <property type="match status" value="1"/>
</dbReference>
<evidence type="ECO:0000256" key="9">
    <source>
        <dbReference type="ARBA" id="ARBA00023141"/>
    </source>
</evidence>
<dbReference type="HAMAP" id="MF_00133">
    <property type="entry name" value="Trp_synth_beta"/>
    <property type="match status" value="1"/>
</dbReference>
<keyword evidence="10 12" id="KW-0456">Lyase</keyword>
<evidence type="ECO:0000256" key="4">
    <source>
        <dbReference type="ARBA" id="ARBA00009982"/>
    </source>
</evidence>
<feature type="domain" description="Tryptophan synthase beta chain-like PALP" evidence="13">
    <location>
        <begin position="52"/>
        <end position="375"/>
    </location>
</feature>
<dbReference type="AlphaFoldDB" id="A0AAC9W4F1"/>
<keyword evidence="8 12" id="KW-0663">Pyridoxal phosphate</keyword>
<reference evidence="15" key="1">
    <citation type="journal article" date="2017" name="Sci. Rep.">
        <title>Determination of the Genome and Primary Transcriptome of Syngas Fermenting Eubacterium limosum ATCC 8486.</title>
        <authorList>
            <person name="Song Y."/>
            <person name="Shin J."/>
            <person name="Jeong Y."/>
            <person name="Jin S."/>
            <person name="Lee J.K."/>
            <person name="Kim D.R."/>
            <person name="Kim S.C."/>
            <person name="Cho S."/>
            <person name="Cho B.K."/>
        </authorList>
    </citation>
    <scope>NUCLEOTIDE SEQUENCE [LARGE SCALE GENOMIC DNA]</scope>
    <source>
        <strain evidence="15">ATCC 8486</strain>
    </source>
</reference>
<dbReference type="EC" id="4.2.1.20" evidence="12"/>
<name>A0AAC9W4F1_EUBLI</name>
<comment type="pathway">
    <text evidence="3 12">Amino-acid biosynthesis; L-tryptophan biosynthesis; L-tryptophan from chorismate: step 5/5.</text>
</comment>
<evidence type="ECO:0000256" key="7">
    <source>
        <dbReference type="ARBA" id="ARBA00022822"/>
    </source>
</evidence>
<dbReference type="Proteomes" id="UP000192391">
    <property type="component" value="Chromosome"/>
</dbReference>